<evidence type="ECO:0000256" key="2">
    <source>
        <dbReference type="ARBA" id="ARBA00022475"/>
    </source>
</evidence>
<dbReference type="SMART" id="SM00304">
    <property type="entry name" value="HAMP"/>
    <property type="match status" value="1"/>
</dbReference>
<evidence type="ECO:0000259" key="12">
    <source>
        <dbReference type="PROSITE" id="PS50885"/>
    </source>
</evidence>
<dbReference type="SUPFAM" id="SSF58104">
    <property type="entry name" value="Methyl-accepting chemotaxis protein (MCP) signaling domain"/>
    <property type="match status" value="1"/>
</dbReference>
<dbReference type="Gene3D" id="3.30.450.20">
    <property type="entry name" value="PAS domain"/>
    <property type="match status" value="2"/>
</dbReference>
<dbReference type="InterPro" id="IPR003660">
    <property type="entry name" value="HAMP_dom"/>
</dbReference>
<evidence type="ECO:0000256" key="6">
    <source>
        <dbReference type="ARBA" id="ARBA00023136"/>
    </source>
</evidence>
<sequence length="679" mass="74991">MSKKNMSEKIDNKGKRGLKSIKLKLILVIIPLVIIATFIMLSITYKRSREIIMEYADQLVQSLTISNTHEIENWSQDIISGLNQVKNTLDNIQLSDDELMEYLKTTMNKSESYKEGVYIGLSDNRLFEPSGWIPDEDYVVTERDWYIEGLENEENFNFGEVYLDKSTGEYIVSATAKLRSVENVEGVASADVSLKSISEMVSSKSILNTGRLFLVNSSNNMIIAIEDNTLINTAFTAENPNELIQSIAKTVNINDNSVKKVTSKGISYSVSVQAIHNTPWKLIGYVSHEEVLSSLNDLQKIVIQLFIVAVILIIILIERVVHFIIKPVKELNHTIKSITEGDFTVEVKVKGNDEIATMSSSMQRFIETMHNTIQEVGKMSESLDHQAINSSRVALELYDSAETQSNAMSELNQTVDELAMAVSEVAENATELSNVVSEASQDGKEASIKMKNTVAISEKGKADMGQVSMAMTNLKDSIEQLIKSVEEVDESSEKINNIVLLIGEIANQTNLLSLNAAIEAARAGEAGKGFAVVASEIRKLAETSQESVNNITELTSNIASLVNNTIQKTQESADNIKHSIDLVGTAENTFEDIYNTVNETNNIVQKMMEKVTKVDEVATSVAAITEEQSAAAEEILATSENLSNHAKKVTENSHTVDEDAAKLLETAETLNTNMKMFKI</sequence>
<evidence type="ECO:0000259" key="11">
    <source>
        <dbReference type="PROSITE" id="PS50111"/>
    </source>
</evidence>
<keyword evidence="7 9" id="KW-0807">Transducer</keyword>
<protein>
    <submittedName>
        <fullName evidence="13">Methyl-accepting chemotaxis sensory transducer with Cache sensor</fullName>
    </submittedName>
</protein>
<evidence type="ECO:0000256" key="9">
    <source>
        <dbReference type="PROSITE-ProRule" id="PRU00284"/>
    </source>
</evidence>
<keyword evidence="2" id="KW-1003">Cell membrane</keyword>
<dbReference type="AlphaFoldDB" id="A0A1M7LLU7"/>
<dbReference type="InterPro" id="IPR029151">
    <property type="entry name" value="Sensor-like_sf"/>
</dbReference>
<keyword evidence="3" id="KW-0145">Chemotaxis</keyword>
<gene>
    <name evidence="13" type="ORF">SAMN02746066_03297</name>
</gene>
<dbReference type="GO" id="GO:0007165">
    <property type="term" value="P:signal transduction"/>
    <property type="evidence" value="ECO:0007669"/>
    <property type="project" value="UniProtKB-KW"/>
</dbReference>
<feature type="domain" description="HAMP" evidence="12">
    <location>
        <begin position="322"/>
        <end position="374"/>
    </location>
</feature>
<dbReference type="EMBL" id="FRCP01000017">
    <property type="protein sequence ID" value="SHM79115.1"/>
    <property type="molecule type" value="Genomic_DNA"/>
</dbReference>
<dbReference type="Proteomes" id="UP000184038">
    <property type="component" value="Unassembled WGS sequence"/>
</dbReference>
<name>A0A1M7LLU7_9FIRM</name>
<feature type="transmembrane region" description="Helical" evidence="10">
    <location>
        <begin position="21"/>
        <end position="45"/>
    </location>
</feature>
<keyword evidence="14" id="KW-1185">Reference proteome</keyword>
<dbReference type="PANTHER" id="PTHR32089:SF112">
    <property type="entry name" value="LYSOZYME-LIKE PROTEIN-RELATED"/>
    <property type="match status" value="1"/>
</dbReference>
<feature type="transmembrane region" description="Helical" evidence="10">
    <location>
        <begin position="301"/>
        <end position="321"/>
    </location>
</feature>
<evidence type="ECO:0000256" key="5">
    <source>
        <dbReference type="ARBA" id="ARBA00022989"/>
    </source>
</evidence>
<evidence type="ECO:0000256" key="10">
    <source>
        <dbReference type="SAM" id="Phobius"/>
    </source>
</evidence>
<dbReference type="PROSITE" id="PS50111">
    <property type="entry name" value="CHEMOTAXIS_TRANSDUC_2"/>
    <property type="match status" value="1"/>
</dbReference>
<comment type="subcellular location">
    <subcellularLocation>
        <location evidence="1">Cell membrane</location>
        <topology evidence="1">Multi-pass membrane protein</topology>
    </subcellularLocation>
</comment>
<dbReference type="SUPFAM" id="SSF103190">
    <property type="entry name" value="Sensory domain-like"/>
    <property type="match status" value="1"/>
</dbReference>
<dbReference type="PANTHER" id="PTHR32089">
    <property type="entry name" value="METHYL-ACCEPTING CHEMOTAXIS PROTEIN MCPB"/>
    <property type="match status" value="1"/>
</dbReference>
<dbReference type="PROSITE" id="PS50885">
    <property type="entry name" value="HAMP"/>
    <property type="match status" value="1"/>
</dbReference>
<accession>A0A1M7LLU7</accession>
<evidence type="ECO:0000256" key="7">
    <source>
        <dbReference type="ARBA" id="ARBA00023224"/>
    </source>
</evidence>
<evidence type="ECO:0000256" key="8">
    <source>
        <dbReference type="ARBA" id="ARBA00029447"/>
    </source>
</evidence>
<dbReference type="Pfam" id="PF02743">
    <property type="entry name" value="dCache_1"/>
    <property type="match status" value="1"/>
</dbReference>
<feature type="domain" description="Methyl-accepting transducer" evidence="11">
    <location>
        <begin position="393"/>
        <end position="643"/>
    </location>
</feature>
<evidence type="ECO:0000256" key="4">
    <source>
        <dbReference type="ARBA" id="ARBA00022692"/>
    </source>
</evidence>
<proteinExistence type="inferred from homology"/>
<reference evidence="13 14" key="1">
    <citation type="submission" date="2016-11" db="EMBL/GenBank/DDBJ databases">
        <authorList>
            <person name="Jaros S."/>
            <person name="Januszkiewicz K."/>
            <person name="Wedrychowicz H."/>
        </authorList>
    </citation>
    <scope>NUCLEOTIDE SEQUENCE [LARGE SCALE GENOMIC DNA]</scope>
    <source>
        <strain evidence="13 14">DSM 15930</strain>
    </source>
</reference>
<evidence type="ECO:0000256" key="3">
    <source>
        <dbReference type="ARBA" id="ARBA00022500"/>
    </source>
</evidence>
<comment type="similarity">
    <text evidence="8">Belongs to the methyl-accepting chemotaxis (MCP) protein family.</text>
</comment>
<dbReference type="Pfam" id="PF00015">
    <property type="entry name" value="MCPsignal"/>
    <property type="match status" value="1"/>
</dbReference>
<evidence type="ECO:0000256" key="1">
    <source>
        <dbReference type="ARBA" id="ARBA00004651"/>
    </source>
</evidence>
<evidence type="ECO:0000313" key="14">
    <source>
        <dbReference type="Proteomes" id="UP000184038"/>
    </source>
</evidence>
<dbReference type="InterPro" id="IPR033479">
    <property type="entry name" value="dCache_1"/>
</dbReference>
<dbReference type="RefSeq" id="WP_242952560.1">
    <property type="nucleotide sequence ID" value="NZ_FRCP01000017.1"/>
</dbReference>
<dbReference type="CDD" id="cd06225">
    <property type="entry name" value="HAMP"/>
    <property type="match status" value="1"/>
</dbReference>
<dbReference type="GO" id="GO:0005886">
    <property type="term" value="C:plasma membrane"/>
    <property type="evidence" value="ECO:0007669"/>
    <property type="project" value="UniProtKB-SubCell"/>
</dbReference>
<dbReference type="GO" id="GO:0006935">
    <property type="term" value="P:chemotaxis"/>
    <property type="evidence" value="ECO:0007669"/>
    <property type="project" value="UniProtKB-KW"/>
</dbReference>
<evidence type="ECO:0000313" key="13">
    <source>
        <dbReference type="EMBL" id="SHM79115.1"/>
    </source>
</evidence>
<organism evidence="13 14">
    <name type="scientific">Anaerosporobacter mobilis DSM 15930</name>
    <dbReference type="NCBI Taxonomy" id="1120996"/>
    <lineage>
        <taxon>Bacteria</taxon>
        <taxon>Bacillati</taxon>
        <taxon>Bacillota</taxon>
        <taxon>Clostridia</taxon>
        <taxon>Lachnospirales</taxon>
        <taxon>Lachnospiraceae</taxon>
        <taxon>Anaerosporobacter</taxon>
    </lineage>
</organism>
<keyword evidence="5 10" id="KW-1133">Transmembrane helix</keyword>
<keyword evidence="4 10" id="KW-0812">Transmembrane</keyword>
<dbReference type="SMART" id="SM00283">
    <property type="entry name" value="MA"/>
    <property type="match status" value="1"/>
</dbReference>
<dbReference type="Pfam" id="PF00672">
    <property type="entry name" value="HAMP"/>
    <property type="match status" value="1"/>
</dbReference>
<dbReference type="InterPro" id="IPR004089">
    <property type="entry name" value="MCPsignal_dom"/>
</dbReference>
<dbReference type="STRING" id="1120996.SAMN02746066_03297"/>
<dbReference type="Gene3D" id="1.10.287.950">
    <property type="entry name" value="Methyl-accepting chemotaxis protein"/>
    <property type="match status" value="1"/>
</dbReference>
<keyword evidence="6 10" id="KW-0472">Membrane</keyword>